<dbReference type="GO" id="GO:0016020">
    <property type="term" value="C:membrane"/>
    <property type="evidence" value="ECO:0007669"/>
    <property type="project" value="UniProtKB-SubCell"/>
</dbReference>
<evidence type="ECO:0000256" key="9">
    <source>
        <dbReference type="ARBA" id="ARBA00038341"/>
    </source>
</evidence>
<dbReference type="Pfam" id="PF23259">
    <property type="entry name" value="CHX17_C"/>
    <property type="match status" value="1"/>
</dbReference>
<evidence type="ECO:0000259" key="14">
    <source>
        <dbReference type="Pfam" id="PF23259"/>
    </source>
</evidence>
<dbReference type="AlphaFoldDB" id="A0AAV6NF52"/>
<dbReference type="InterPro" id="IPR057290">
    <property type="entry name" value="CHX17_C"/>
</dbReference>
<evidence type="ECO:0000256" key="2">
    <source>
        <dbReference type="ARBA" id="ARBA00022448"/>
    </source>
</evidence>
<dbReference type="GO" id="GO:0006813">
    <property type="term" value="P:potassium ion transport"/>
    <property type="evidence" value="ECO:0007669"/>
    <property type="project" value="UniProtKB-KW"/>
</dbReference>
<feature type="non-terminal residue" evidence="15">
    <location>
        <position position="1"/>
    </location>
</feature>
<protein>
    <submittedName>
        <fullName evidence="15">Cation/H(+) antiporter 15</fullName>
    </submittedName>
</protein>
<dbReference type="GO" id="GO:0006885">
    <property type="term" value="P:regulation of pH"/>
    <property type="evidence" value="ECO:0007669"/>
    <property type="project" value="TreeGrafter"/>
</dbReference>
<evidence type="ECO:0000256" key="11">
    <source>
        <dbReference type="SAM" id="Phobius"/>
    </source>
</evidence>
<dbReference type="GO" id="GO:1902600">
    <property type="term" value="P:proton transmembrane transport"/>
    <property type="evidence" value="ECO:0007669"/>
    <property type="project" value="InterPro"/>
</dbReference>
<dbReference type="PANTHER" id="PTHR32468">
    <property type="entry name" value="CATION/H + ANTIPORTER"/>
    <property type="match status" value="1"/>
</dbReference>
<keyword evidence="2" id="KW-0813">Transport</keyword>
<feature type="transmembrane region" description="Helical" evidence="11">
    <location>
        <begin position="342"/>
        <end position="371"/>
    </location>
</feature>
<dbReference type="PANTHER" id="PTHR32468:SF74">
    <property type="entry name" value="CATION_H(+) ANTIPORTER 21-RELATED"/>
    <property type="match status" value="1"/>
</dbReference>
<dbReference type="InterPro" id="IPR050794">
    <property type="entry name" value="CPA2_transporter"/>
</dbReference>
<feature type="domain" description="Cation/H(+) antiporter central" evidence="13">
    <location>
        <begin position="555"/>
        <end position="683"/>
    </location>
</feature>
<proteinExistence type="inferred from homology"/>
<feature type="transmembrane region" description="Helical" evidence="11">
    <location>
        <begin position="416"/>
        <end position="441"/>
    </location>
</feature>
<evidence type="ECO:0000259" key="12">
    <source>
        <dbReference type="Pfam" id="PF00999"/>
    </source>
</evidence>
<dbReference type="InterPro" id="IPR057291">
    <property type="entry name" value="CHX17_2nd"/>
</dbReference>
<sequence length="939" mass="102400">MDMAVVMAEIVGFREGILKSGVVNTAAQQIDNNGSNGKTDKPLEGCGRLAGDGIFRFRLLRRSTMQWPQPVEYSTLGRFDDHMLVCYNSNITHEGSLWRAENPVATTLPVFALQLCLIIFFSRALIFLLRPLRQPPIVAEILAGVLLGPSLLGLTDFFVKYIFALKSLLPLETVANLSLVYYIFLVGLELDMAPIVRAGGKSIGIAVLGLLIPIPIGIGLHHLINSNQKKPKMGNATAHGPLFWGISLATTNFPDLSRILSDVKLLHSEIGRTALSAAIITDLCSWVLLVITMSISNVGKYYAVSSTFVFVCMCLFLFRPALKWLVRVSSKDGNYNEFHICFVMTGVVACGLITDACGSHSIVGAFMWGVIMPKGELKDLIMGKVEDLVKSILMPTFFLVTGLRVDFSSICKDSDWALVMLIVFLATSAKIVSTFLVAIFCNMPPREGLTLGSLMNTKGLLALIIISAGRDMQALGALTFTVMIMSFWVMTALIGPTLAFTYKSVKTSRKNRYRTIQSIKPEAEFRVVACVHSTRNVYGIIHLLGASNPTKQSPLLVFAIHLVELAGRATAMLIVHGQCKASSAKAKVQTDHIINAFDKFENMSNGVTVHSLTAVSPYATMHDDICGIAAEKRVHLIILPFHKQPTLDGGLEDGNPSIGLVNNNVMMNAPCSVAVLVDRGLSATSLTDSSRSNRLQQSFALFFIGGPDDREALAYAWRMSEHPGILVTVVRFLPGDEVKEMSITDFPGEENVEILTAIAGAEKEKVIDNDYIQNFLLQISSNPSIGYAEVAVNNGDETLKAISTLENEFNLYIVGRGRGMVSPLVSGLSEWSDSPELGVLGDALVTSSFATNVSLLVVQQGCMDAEERSEKFNDAFMAEQYGGQGAWQSPMMNNNGDGEFGLFVNQKENQVNEEEDEEKGKGKEGHYQPNGAMVYPTKL</sequence>
<dbReference type="EMBL" id="JAGKQH010000007">
    <property type="protein sequence ID" value="KAG6595706.1"/>
    <property type="molecule type" value="Genomic_DNA"/>
</dbReference>
<dbReference type="InterPro" id="IPR006153">
    <property type="entry name" value="Cation/H_exchanger_TM"/>
</dbReference>
<evidence type="ECO:0000256" key="7">
    <source>
        <dbReference type="ARBA" id="ARBA00023065"/>
    </source>
</evidence>
<keyword evidence="8 11" id="KW-0472">Membrane</keyword>
<evidence type="ECO:0000256" key="3">
    <source>
        <dbReference type="ARBA" id="ARBA00022538"/>
    </source>
</evidence>
<evidence type="ECO:0000256" key="6">
    <source>
        <dbReference type="ARBA" id="ARBA00022989"/>
    </source>
</evidence>
<dbReference type="GO" id="GO:0015297">
    <property type="term" value="F:antiporter activity"/>
    <property type="evidence" value="ECO:0007669"/>
    <property type="project" value="InterPro"/>
</dbReference>
<evidence type="ECO:0000256" key="10">
    <source>
        <dbReference type="SAM" id="MobiDB-lite"/>
    </source>
</evidence>
<keyword evidence="5" id="KW-0630">Potassium</keyword>
<evidence type="ECO:0000256" key="8">
    <source>
        <dbReference type="ARBA" id="ARBA00023136"/>
    </source>
</evidence>
<feature type="region of interest" description="Disordered" evidence="10">
    <location>
        <begin position="909"/>
        <end position="939"/>
    </location>
</feature>
<comment type="caution">
    <text evidence="15">The sequence shown here is derived from an EMBL/GenBank/DDBJ whole genome shotgun (WGS) entry which is preliminary data.</text>
</comment>
<organism evidence="15 16">
    <name type="scientific">Cucurbita argyrosperma subsp. sororia</name>
    <dbReference type="NCBI Taxonomy" id="37648"/>
    <lineage>
        <taxon>Eukaryota</taxon>
        <taxon>Viridiplantae</taxon>
        <taxon>Streptophyta</taxon>
        <taxon>Embryophyta</taxon>
        <taxon>Tracheophyta</taxon>
        <taxon>Spermatophyta</taxon>
        <taxon>Magnoliopsida</taxon>
        <taxon>eudicotyledons</taxon>
        <taxon>Gunneridae</taxon>
        <taxon>Pentapetalae</taxon>
        <taxon>rosids</taxon>
        <taxon>fabids</taxon>
        <taxon>Cucurbitales</taxon>
        <taxon>Cucurbitaceae</taxon>
        <taxon>Cucurbiteae</taxon>
        <taxon>Cucurbita</taxon>
    </lineage>
</organism>
<feature type="transmembrane region" description="Helical" evidence="11">
    <location>
        <begin position="108"/>
        <end position="129"/>
    </location>
</feature>
<dbReference type="Proteomes" id="UP000685013">
    <property type="component" value="Chromosome 7"/>
</dbReference>
<evidence type="ECO:0000313" key="16">
    <source>
        <dbReference type="Proteomes" id="UP000685013"/>
    </source>
</evidence>
<gene>
    <name evidence="15" type="primary">CHX15</name>
    <name evidence="15" type="ORF">SDJN03_12259</name>
</gene>
<feature type="transmembrane region" description="Helical" evidence="11">
    <location>
        <begin position="474"/>
        <end position="502"/>
    </location>
</feature>
<feature type="domain" description="Cation/H+ exchanger transmembrane" evidence="12">
    <location>
        <begin position="119"/>
        <end position="498"/>
    </location>
</feature>
<evidence type="ECO:0000256" key="5">
    <source>
        <dbReference type="ARBA" id="ARBA00022958"/>
    </source>
</evidence>
<keyword evidence="6 11" id="KW-1133">Transmembrane helix</keyword>
<comment type="subcellular location">
    <subcellularLocation>
        <location evidence="1">Membrane</location>
        <topology evidence="1">Multi-pass membrane protein</topology>
    </subcellularLocation>
</comment>
<feature type="transmembrane region" description="Helical" evidence="11">
    <location>
        <begin position="141"/>
        <end position="159"/>
    </location>
</feature>
<keyword evidence="7" id="KW-0406">Ion transport</keyword>
<evidence type="ECO:0000259" key="13">
    <source>
        <dbReference type="Pfam" id="PF23256"/>
    </source>
</evidence>
<feature type="domain" description="Cation/H(+) antiporter C-terminal" evidence="14">
    <location>
        <begin position="699"/>
        <end position="860"/>
    </location>
</feature>
<evidence type="ECO:0000256" key="1">
    <source>
        <dbReference type="ARBA" id="ARBA00004141"/>
    </source>
</evidence>
<keyword evidence="16" id="KW-1185">Reference proteome</keyword>
<dbReference type="Pfam" id="PF23256">
    <property type="entry name" value="CHX17_2nd"/>
    <property type="match status" value="1"/>
</dbReference>
<feature type="transmembrane region" description="Helical" evidence="11">
    <location>
        <begin position="448"/>
        <end position="468"/>
    </location>
</feature>
<name>A0AAV6NF52_9ROSI</name>
<feature type="transmembrane region" description="Helical" evidence="11">
    <location>
        <begin position="301"/>
        <end position="322"/>
    </location>
</feature>
<keyword evidence="4 11" id="KW-0812">Transmembrane</keyword>
<feature type="transmembrane region" description="Helical" evidence="11">
    <location>
        <begin position="203"/>
        <end position="224"/>
    </location>
</feature>
<comment type="similarity">
    <text evidence="9">Belongs to the monovalent cation:proton antiporter 2 (CPA2) transporter (TC 2.A.37) family. CHX (TC 2.A.37.4) subfamily.</text>
</comment>
<reference evidence="15 16" key="1">
    <citation type="journal article" date="2021" name="Hortic Res">
        <title>The domestication of Cucurbita argyrosperma as revealed by the genome of its wild relative.</title>
        <authorList>
            <person name="Barrera-Redondo J."/>
            <person name="Sanchez-de la Vega G."/>
            <person name="Aguirre-Liguori J.A."/>
            <person name="Castellanos-Morales G."/>
            <person name="Gutierrez-Guerrero Y.T."/>
            <person name="Aguirre-Dugua X."/>
            <person name="Aguirre-Planter E."/>
            <person name="Tenaillon M.I."/>
            <person name="Lira-Saade R."/>
            <person name="Eguiarte L.E."/>
        </authorList>
    </citation>
    <scope>NUCLEOTIDE SEQUENCE [LARGE SCALE GENOMIC DNA]</scope>
    <source>
        <strain evidence="15">JBR-2021</strain>
    </source>
</reference>
<evidence type="ECO:0000313" key="15">
    <source>
        <dbReference type="EMBL" id="KAG6595706.1"/>
    </source>
</evidence>
<evidence type="ECO:0000256" key="4">
    <source>
        <dbReference type="ARBA" id="ARBA00022692"/>
    </source>
</evidence>
<dbReference type="GO" id="GO:0012505">
    <property type="term" value="C:endomembrane system"/>
    <property type="evidence" value="ECO:0007669"/>
    <property type="project" value="TreeGrafter"/>
</dbReference>
<dbReference type="Pfam" id="PF00999">
    <property type="entry name" value="Na_H_Exchanger"/>
    <property type="match status" value="1"/>
</dbReference>
<accession>A0AAV6NF52</accession>
<feature type="transmembrane region" description="Helical" evidence="11">
    <location>
        <begin position="270"/>
        <end position="289"/>
    </location>
</feature>
<keyword evidence="3" id="KW-0633">Potassium transport</keyword>